<dbReference type="GO" id="GO:0005198">
    <property type="term" value="F:structural molecule activity"/>
    <property type="evidence" value="ECO:0007669"/>
    <property type="project" value="InterPro"/>
</dbReference>
<dbReference type="InterPro" id="IPR001029">
    <property type="entry name" value="Flagellin_N"/>
</dbReference>
<keyword evidence="6" id="KW-0282">Flagellum</keyword>
<dbReference type="InterPro" id="IPR013384">
    <property type="entry name" value="Flagell_FlgL"/>
</dbReference>
<accession>A0A3N6NYQ0</accession>
<evidence type="ECO:0000313" key="7">
    <source>
        <dbReference type="Proteomes" id="UP000272778"/>
    </source>
</evidence>
<keyword evidence="6" id="KW-0966">Cell projection</keyword>
<dbReference type="Gene3D" id="1.20.1330.10">
    <property type="entry name" value="f41 fragment of flagellin, N-terminal domain"/>
    <property type="match status" value="2"/>
</dbReference>
<protein>
    <submittedName>
        <fullName evidence="6">Flagellar hook-associated protein 3</fullName>
    </submittedName>
</protein>
<dbReference type="NCBIfam" id="TIGR02550">
    <property type="entry name" value="flagell_flgL"/>
    <property type="match status" value="1"/>
</dbReference>
<evidence type="ECO:0000256" key="2">
    <source>
        <dbReference type="ARBA" id="ARBA00004613"/>
    </source>
</evidence>
<dbReference type="SUPFAM" id="SSF64518">
    <property type="entry name" value="Phase 1 flagellin"/>
    <property type="match status" value="2"/>
</dbReference>
<dbReference type="PANTHER" id="PTHR42792">
    <property type="entry name" value="FLAGELLIN"/>
    <property type="match status" value="1"/>
</dbReference>
<comment type="subcellular location">
    <subcellularLocation>
        <location evidence="1">Bacterial flagellum</location>
    </subcellularLocation>
    <subcellularLocation>
        <location evidence="2">Secreted</location>
    </subcellularLocation>
</comment>
<evidence type="ECO:0000313" key="6">
    <source>
        <dbReference type="EMBL" id="RQH06023.1"/>
    </source>
</evidence>
<comment type="caution">
    <text evidence="6">The sequence shown here is derived from an EMBL/GenBank/DDBJ whole genome shotgun (WGS) entry which is preliminary data.</text>
</comment>
<dbReference type="RefSeq" id="WP_124151399.1">
    <property type="nucleotide sequence ID" value="NZ_RQIS01000008.1"/>
</dbReference>
<keyword evidence="4" id="KW-0975">Bacterial flagellum</keyword>
<keyword evidence="7" id="KW-1185">Reference proteome</keyword>
<dbReference type="OrthoDB" id="9768249at2"/>
<feature type="domain" description="Flagellin N-terminal" evidence="5">
    <location>
        <begin position="5"/>
        <end position="139"/>
    </location>
</feature>
<proteinExistence type="inferred from homology"/>
<dbReference type="InterPro" id="IPR001492">
    <property type="entry name" value="Flagellin"/>
</dbReference>
<evidence type="ECO:0000259" key="5">
    <source>
        <dbReference type="Pfam" id="PF00669"/>
    </source>
</evidence>
<keyword evidence="6" id="KW-0969">Cilium</keyword>
<dbReference type="AlphaFoldDB" id="A0A3N6NYQ0"/>
<dbReference type="Pfam" id="PF00669">
    <property type="entry name" value="Flagellin_N"/>
    <property type="match status" value="1"/>
</dbReference>
<evidence type="ECO:0000256" key="4">
    <source>
        <dbReference type="ARBA" id="ARBA00023143"/>
    </source>
</evidence>
<evidence type="ECO:0000256" key="3">
    <source>
        <dbReference type="ARBA" id="ARBA00005709"/>
    </source>
</evidence>
<dbReference type="GO" id="GO:0005576">
    <property type="term" value="C:extracellular region"/>
    <property type="evidence" value="ECO:0007669"/>
    <property type="project" value="UniProtKB-SubCell"/>
</dbReference>
<name>A0A3N6NYQ0_9BURK</name>
<gene>
    <name evidence="6" type="primary">flgL</name>
    <name evidence="6" type="ORF">D1Y85_12605</name>
</gene>
<evidence type="ECO:0000256" key="1">
    <source>
        <dbReference type="ARBA" id="ARBA00004365"/>
    </source>
</evidence>
<dbReference type="Proteomes" id="UP000272778">
    <property type="component" value="Unassembled WGS sequence"/>
</dbReference>
<dbReference type="GO" id="GO:0009424">
    <property type="term" value="C:bacterial-type flagellum hook"/>
    <property type="evidence" value="ECO:0007669"/>
    <property type="project" value="InterPro"/>
</dbReference>
<dbReference type="EMBL" id="RQIS01000008">
    <property type="protein sequence ID" value="RQH06023.1"/>
    <property type="molecule type" value="Genomic_DNA"/>
</dbReference>
<dbReference type="GO" id="GO:0071973">
    <property type="term" value="P:bacterial-type flagellum-dependent cell motility"/>
    <property type="evidence" value="ECO:0007669"/>
    <property type="project" value="InterPro"/>
</dbReference>
<reference evidence="6 7" key="1">
    <citation type="submission" date="2018-11" db="EMBL/GenBank/DDBJ databases">
        <title>Paraburkholderia sp. DHOA04, isolated from soil.</title>
        <authorList>
            <person name="Gao Z.-H."/>
            <person name="Qiu L.-H."/>
            <person name="Fu J.-C."/>
        </authorList>
    </citation>
    <scope>NUCLEOTIDE SEQUENCE [LARGE SCALE GENOMIC DNA]</scope>
    <source>
        <strain evidence="6 7">DHOA04</strain>
    </source>
</reference>
<dbReference type="PANTHER" id="PTHR42792:SF1">
    <property type="entry name" value="FLAGELLAR HOOK-ASSOCIATED PROTEIN 3"/>
    <property type="match status" value="1"/>
</dbReference>
<sequence length="502" mass="50834">MRIATSELYSSSVATMENQQSQMLQLEQQVSSGVAISNPADDPLGAAQAVTLSATSATLTQYSSNQTSALSSLQTEDTTLTSVTTTMQSINSLIQQAMGGTLNDTDRAALSKELSGYRNELMSLANTTDGQGNSIFSGFQNTTQVFTNNPGGGVTYNGDAGQRTVQVTGTRNIPVSDTGASVFMSVQSLGSQPVPAGNPANTGNGTIGGVTITNQSAATNNDSYSISFTAGPASPANTGSGALGAVSVTNTTASTNNDNYTISFSNVAGVLNYTVTDTSDPSVAAVTAPYTSGAAIALGSGLSTSISGTPNAGDSFSASQAGGSMYATVTDTSANPPVAPVSTVYTDGANISLGTGMNVAISDAPAAGDSFTVTPATNSGNTDVFATLDSMIAALNNPAQDNATATATMQNALSTGLAQMSNSLDNVVTIHASVGGREQELQAVQTVTSTNALQVTTNLQTLTSVDLTKAISQYTQVQSSLSASQKVFAQTQSLSLFQYFNP</sequence>
<comment type="similarity">
    <text evidence="3">Belongs to the bacterial flagellin family.</text>
</comment>
<organism evidence="6 7">
    <name type="scientific">Paraburkholderia dinghuensis</name>
    <dbReference type="NCBI Taxonomy" id="2305225"/>
    <lineage>
        <taxon>Bacteria</taxon>
        <taxon>Pseudomonadati</taxon>
        <taxon>Pseudomonadota</taxon>
        <taxon>Betaproteobacteria</taxon>
        <taxon>Burkholderiales</taxon>
        <taxon>Burkholderiaceae</taxon>
        <taxon>Paraburkholderia</taxon>
    </lineage>
</organism>